<dbReference type="PANTHER" id="PTHR43581:SF2">
    <property type="entry name" value="EXCINUCLEASE ATPASE SUBUNIT"/>
    <property type="match status" value="1"/>
</dbReference>
<name>A0ABQ1HEB6_9GAMM</name>
<dbReference type="PANTHER" id="PTHR43581">
    <property type="entry name" value="ATP/GTP PHOSPHATASE"/>
    <property type="match status" value="1"/>
</dbReference>
<proteinExistence type="predicted"/>
<gene>
    <name evidence="2" type="ORF">GCM10011521_09660</name>
</gene>
<dbReference type="EMBL" id="BMKC01000001">
    <property type="protein sequence ID" value="GGA73614.1"/>
    <property type="molecule type" value="Genomic_DNA"/>
</dbReference>
<dbReference type="Proteomes" id="UP000623419">
    <property type="component" value="Unassembled WGS sequence"/>
</dbReference>
<evidence type="ECO:0000313" key="2">
    <source>
        <dbReference type="EMBL" id="GGA73614.1"/>
    </source>
</evidence>
<keyword evidence="3" id="KW-1185">Reference proteome</keyword>
<evidence type="ECO:0000313" key="3">
    <source>
        <dbReference type="Proteomes" id="UP000623419"/>
    </source>
</evidence>
<dbReference type="RefSeq" id="WP_188661836.1">
    <property type="nucleotide sequence ID" value="NZ_BMKC01000001.1"/>
</dbReference>
<organism evidence="2 3">
    <name type="scientific">Arenimonas soli</name>
    <dbReference type="NCBI Taxonomy" id="2269504"/>
    <lineage>
        <taxon>Bacteria</taxon>
        <taxon>Pseudomonadati</taxon>
        <taxon>Pseudomonadota</taxon>
        <taxon>Gammaproteobacteria</taxon>
        <taxon>Lysobacterales</taxon>
        <taxon>Lysobacteraceae</taxon>
        <taxon>Arenimonas</taxon>
    </lineage>
</organism>
<dbReference type="InterPro" id="IPR051396">
    <property type="entry name" value="Bact_Antivir_Def_Nuclease"/>
</dbReference>
<sequence>MRLVKSVRIAGFRSILEESLPDCGEHFVFVGRNSCGKSNALRALNVFFNGETSPGDPLDFERDVYFRPLRKQKKRIAISVGFELPSNFNFRKELRELEDLGREFSVTKSWELDSLRRVQESAKIVRFDGSELANETLVRDFLALIRFRYIPNRTIPAELLKDESQVIAGAIFKKMKESSKADDVLRGMSDSAGKLLNATSEAFKVAGAPLQEPNIMTSATLGEMLRMAGFQAKGLNGASVRDEDWGSGHQAFFLMNLLREIDTDYSRQFGWRQACIWAVEEPESGLHHDLQTRIARQFYEWVGDGARRLQIFTTTHSPVIAMSADSGCLVELADTTSVLTAMPVPELVRQAEDRGVTTYLHPALAFPFNPVVIVEGETDELVLNHVARIYGRANLRFVTLPRIESGEPTGLDAFAPYLKNNQKLLSKRQKDAPLIILLDWEASNEQLKKIRLAYGDGSEDYVVRCNRTFVNPLLGESFRGLERYYPEVVIKSAHEAGELVVGFPKDPGCPWSVAAGELSRAKSRLAKRVTTLVRPEALSNLYGVLQQVVEASSAYAERQRRMLL</sequence>
<protein>
    <recommendedName>
        <fullName evidence="1">ATPase AAA-type core domain-containing protein</fullName>
    </recommendedName>
</protein>
<feature type="domain" description="ATPase AAA-type core" evidence="1">
    <location>
        <begin position="28"/>
        <end position="320"/>
    </location>
</feature>
<dbReference type="Gene3D" id="3.40.50.300">
    <property type="entry name" value="P-loop containing nucleotide triphosphate hydrolases"/>
    <property type="match status" value="1"/>
</dbReference>
<evidence type="ECO:0000259" key="1">
    <source>
        <dbReference type="Pfam" id="PF13304"/>
    </source>
</evidence>
<reference evidence="3" key="1">
    <citation type="journal article" date="2019" name="Int. J. Syst. Evol. Microbiol.">
        <title>The Global Catalogue of Microorganisms (GCM) 10K type strain sequencing project: providing services to taxonomists for standard genome sequencing and annotation.</title>
        <authorList>
            <consortium name="The Broad Institute Genomics Platform"/>
            <consortium name="The Broad Institute Genome Sequencing Center for Infectious Disease"/>
            <person name="Wu L."/>
            <person name="Ma J."/>
        </authorList>
    </citation>
    <scope>NUCLEOTIDE SEQUENCE [LARGE SCALE GENOMIC DNA]</scope>
    <source>
        <strain evidence="3">CGMCC 1.15905</strain>
    </source>
</reference>
<comment type="caution">
    <text evidence="2">The sequence shown here is derived from an EMBL/GenBank/DDBJ whole genome shotgun (WGS) entry which is preliminary data.</text>
</comment>
<dbReference type="SUPFAM" id="SSF52540">
    <property type="entry name" value="P-loop containing nucleoside triphosphate hydrolases"/>
    <property type="match status" value="1"/>
</dbReference>
<accession>A0ABQ1HEB6</accession>
<dbReference type="Pfam" id="PF13304">
    <property type="entry name" value="AAA_21"/>
    <property type="match status" value="1"/>
</dbReference>
<dbReference type="InterPro" id="IPR003959">
    <property type="entry name" value="ATPase_AAA_core"/>
</dbReference>
<dbReference type="InterPro" id="IPR027417">
    <property type="entry name" value="P-loop_NTPase"/>
</dbReference>